<proteinExistence type="predicted"/>
<dbReference type="HOGENOM" id="CLU_182994_0_0_5"/>
<gene>
    <name evidence="2" type="ordered locus">RPE_4454</name>
</gene>
<organism evidence="2">
    <name type="scientific">Rhodopseudomonas palustris (strain BisA53)</name>
    <dbReference type="NCBI Taxonomy" id="316055"/>
    <lineage>
        <taxon>Bacteria</taxon>
        <taxon>Pseudomonadati</taxon>
        <taxon>Pseudomonadota</taxon>
        <taxon>Alphaproteobacteria</taxon>
        <taxon>Hyphomicrobiales</taxon>
        <taxon>Nitrobacteraceae</taxon>
        <taxon>Rhodopseudomonas</taxon>
    </lineage>
</organism>
<name>Q07I57_RHOP5</name>
<feature type="chain" id="PRO_5004165666" description="Lipoprotein" evidence="1">
    <location>
        <begin position="24"/>
        <end position="91"/>
    </location>
</feature>
<dbReference type="EMBL" id="CP000463">
    <property type="protein sequence ID" value="ABJ08377.1"/>
    <property type="molecule type" value="Genomic_DNA"/>
</dbReference>
<dbReference type="OrthoDB" id="8129622at2"/>
<keyword evidence="1" id="KW-0732">Signal</keyword>
<evidence type="ECO:0008006" key="3">
    <source>
        <dbReference type="Google" id="ProtNLM"/>
    </source>
</evidence>
<evidence type="ECO:0000256" key="1">
    <source>
        <dbReference type="SAM" id="SignalP"/>
    </source>
</evidence>
<evidence type="ECO:0000313" key="2">
    <source>
        <dbReference type="EMBL" id="ABJ08377.1"/>
    </source>
</evidence>
<accession>Q07I57</accession>
<protein>
    <recommendedName>
        <fullName evidence="3">Lipoprotein</fullName>
    </recommendedName>
</protein>
<dbReference type="KEGG" id="rpe:RPE_4454"/>
<dbReference type="AlphaFoldDB" id="Q07I57"/>
<dbReference type="STRING" id="316055.RPE_4454"/>
<sequence length="91" mass="9897">MSSTVPTRLMLAMLAMLALSACASRHDVPASAGLTEDDDTFCRQGGVAVGSNDYVNCRKNRDVQRSNALTRANKAQRNLGEMMLNNPDRPQ</sequence>
<feature type="signal peptide" evidence="1">
    <location>
        <begin position="1"/>
        <end position="23"/>
    </location>
</feature>
<reference evidence="2" key="1">
    <citation type="submission" date="2006-09" db="EMBL/GenBank/DDBJ databases">
        <title>Complete sequence of Rhodopseudomonas palustris BisA53.</title>
        <authorList>
            <consortium name="US DOE Joint Genome Institute"/>
            <person name="Copeland A."/>
            <person name="Lucas S."/>
            <person name="Lapidus A."/>
            <person name="Barry K."/>
            <person name="Detter J.C."/>
            <person name="Glavina del Rio T."/>
            <person name="Hammon N."/>
            <person name="Israni S."/>
            <person name="Dalin E."/>
            <person name="Tice H."/>
            <person name="Pitluck S."/>
            <person name="Chain P."/>
            <person name="Malfatti S."/>
            <person name="Shin M."/>
            <person name="Vergez L."/>
            <person name="Schmutz J."/>
            <person name="Larimer F."/>
            <person name="Land M."/>
            <person name="Hauser L."/>
            <person name="Pelletier D.A."/>
            <person name="Kyrpides N."/>
            <person name="Kim E."/>
            <person name="Harwood C.S."/>
            <person name="Oda Y."/>
            <person name="Richardson P."/>
        </authorList>
    </citation>
    <scope>NUCLEOTIDE SEQUENCE [LARGE SCALE GENOMIC DNA]</scope>
    <source>
        <strain evidence="2">BisA53</strain>
    </source>
</reference>
<dbReference type="eggNOG" id="ENOG50301Z4">
    <property type="taxonomic scope" value="Bacteria"/>
</dbReference>